<evidence type="ECO:0000313" key="2">
    <source>
        <dbReference type="EMBL" id="EKC49243.1"/>
    </source>
</evidence>
<dbReference type="GO" id="GO:0004642">
    <property type="term" value="F:phosphoribosylformylglycinamidine synthase activity"/>
    <property type="evidence" value="ECO:0007669"/>
    <property type="project" value="TreeGrafter"/>
</dbReference>
<dbReference type="InterPro" id="IPR041609">
    <property type="entry name" value="PurL_linker"/>
</dbReference>
<proteinExistence type="predicted"/>
<protein>
    <submittedName>
        <fullName evidence="2">Phosphoribosylformylglycinamidine synthase</fullName>
    </submittedName>
</protein>
<dbReference type="PANTHER" id="PTHR10099:SF1">
    <property type="entry name" value="PHOSPHORIBOSYLFORMYLGLYCINAMIDINE SYNTHASE"/>
    <property type="match status" value="1"/>
</dbReference>
<organism evidence="2">
    <name type="scientific">human gut metagenome</name>
    <dbReference type="NCBI Taxonomy" id="408170"/>
    <lineage>
        <taxon>unclassified sequences</taxon>
        <taxon>metagenomes</taxon>
        <taxon>organismal metagenomes</taxon>
    </lineage>
</organism>
<sequence>MSDEEIKAYHASMGFAMSIADLCWVRDYFKNDEGRNPSLTELKVIDTYWSDHCRHTTFATELDEIKIDSGKYTEAINKALEQYFDIRKEVYGDRDKIVCLMDMACIGTKVLKKARFC</sequence>
<evidence type="ECO:0000259" key="1">
    <source>
        <dbReference type="Pfam" id="PF18072"/>
    </source>
</evidence>
<dbReference type="Pfam" id="PF18072">
    <property type="entry name" value="FGAR-AT_linker"/>
    <property type="match status" value="1"/>
</dbReference>
<feature type="domain" description="Phosphoribosylformylglycinamidine synthase linker" evidence="1">
    <location>
        <begin position="6"/>
        <end position="55"/>
    </location>
</feature>
<dbReference type="PANTHER" id="PTHR10099">
    <property type="entry name" value="PHOSPHORIBOSYLFORMYLGLYCINAMIDINE SYNTHASE"/>
    <property type="match status" value="1"/>
</dbReference>
<reference evidence="2" key="1">
    <citation type="journal article" date="2013" name="Environ. Microbiol.">
        <title>Microbiota from the distal guts of lean and obese adolescents exhibit partial functional redundancy besides clear differences in community structure.</title>
        <authorList>
            <person name="Ferrer M."/>
            <person name="Ruiz A."/>
            <person name="Lanza F."/>
            <person name="Haange S.B."/>
            <person name="Oberbach A."/>
            <person name="Till H."/>
            <person name="Bargiela R."/>
            <person name="Campoy C."/>
            <person name="Segura M.T."/>
            <person name="Richter M."/>
            <person name="von Bergen M."/>
            <person name="Seifert J."/>
            <person name="Suarez A."/>
        </authorList>
    </citation>
    <scope>NUCLEOTIDE SEQUENCE</scope>
</reference>
<dbReference type="SUPFAM" id="SSF109736">
    <property type="entry name" value="FGAM synthase PurL, linker domain"/>
    <property type="match status" value="1"/>
</dbReference>
<accession>K1RV31</accession>
<comment type="caution">
    <text evidence="2">The sequence shown here is derived from an EMBL/GenBank/DDBJ whole genome shotgun (WGS) entry which is preliminary data.</text>
</comment>
<dbReference type="AlphaFoldDB" id="K1RV31"/>
<name>K1RV31_9ZZZZ</name>
<gene>
    <name evidence="2" type="ORF">OBE_14746</name>
</gene>
<dbReference type="EMBL" id="AJWZ01010167">
    <property type="protein sequence ID" value="EKC49243.1"/>
    <property type="molecule type" value="Genomic_DNA"/>
</dbReference>
<dbReference type="GO" id="GO:0006164">
    <property type="term" value="P:purine nucleotide biosynthetic process"/>
    <property type="evidence" value="ECO:0007669"/>
    <property type="project" value="TreeGrafter"/>
</dbReference>
<dbReference type="GO" id="GO:0005737">
    <property type="term" value="C:cytoplasm"/>
    <property type="evidence" value="ECO:0007669"/>
    <property type="project" value="TreeGrafter"/>
</dbReference>